<sequence length="388" mass="43537">MKFVLVLATLVAYVSTETALDEFTAGNHLFTSRLYTEVLKENQNKNFLFSPLSAEIILSLTQAGAKGPTAEEFTTALNFPSTQEKTQDAIKQFLPRLRSNTDDLQLATANRLFLGKDFKVLDSFQQLASSVYEASAVNVNFGNNVEAAKTINSWVEDQTNKKIKDLISPDAVGALTRLVLVNALYFKGKWASNFEEYATRKQKFYVTKENTKEVDMMHQTGYFRYYECTKHNVKFLELPYKGDNVTMTIVLPNEIEGLAAVEDDISTYLKTPPYKHENVEVSLPKWLVETTIQLKPILQKLGLLKAFGNADFSNLSKESLYIDSVIQKAFINVTESGTEAAAATAVSVNRISSFQPKLDAKIFNADHQFFYVIKHSDVVLFAGKIHAI</sequence>
<evidence type="ECO:0000256" key="3">
    <source>
        <dbReference type="ARBA" id="ARBA00022900"/>
    </source>
</evidence>
<evidence type="ECO:0000256" key="1">
    <source>
        <dbReference type="ARBA" id="ARBA00009500"/>
    </source>
</evidence>
<dbReference type="InterPro" id="IPR023796">
    <property type="entry name" value="Serpin_dom"/>
</dbReference>
<dbReference type="InterPro" id="IPR042185">
    <property type="entry name" value="Serpin_sf_2"/>
</dbReference>
<evidence type="ECO:0000313" key="7">
    <source>
        <dbReference type="EMBL" id="ACJ13424.1"/>
    </source>
</evidence>
<evidence type="ECO:0000256" key="4">
    <source>
        <dbReference type="RuleBase" id="RU000411"/>
    </source>
</evidence>
<dbReference type="PANTHER" id="PTHR11461:SF211">
    <property type="entry name" value="GH10112P-RELATED"/>
    <property type="match status" value="1"/>
</dbReference>
<dbReference type="Pfam" id="PF00079">
    <property type="entry name" value="Serpin"/>
    <property type="match status" value="1"/>
</dbReference>
<keyword evidence="3" id="KW-0722">Serine protease inhibitor</keyword>
<name>B6ZAZ6_9CUCU</name>
<dbReference type="CDD" id="cd19955">
    <property type="entry name" value="serpin48-like_insects"/>
    <property type="match status" value="1"/>
</dbReference>
<accession>B6ZAZ6</accession>
<dbReference type="InterPro" id="IPR000215">
    <property type="entry name" value="Serpin_fam"/>
</dbReference>
<dbReference type="InterPro" id="IPR042178">
    <property type="entry name" value="Serpin_sf_1"/>
</dbReference>
<dbReference type="EMBL" id="FJ384760">
    <property type="protein sequence ID" value="ACJ13424.1"/>
    <property type="molecule type" value="mRNA"/>
</dbReference>
<dbReference type="Gene3D" id="2.30.39.10">
    <property type="entry name" value="Alpha-1-antitrypsin, domain 1"/>
    <property type="match status" value="1"/>
</dbReference>
<feature type="chain" id="PRO_5002850569" evidence="5">
    <location>
        <begin position="17"/>
        <end position="388"/>
    </location>
</feature>
<dbReference type="SUPFAM" id="SSF56574">
    <property type="entry name" value="Serpins"/>
    <property type="match status" value="1"/>
</dbReference>
<dbReference type="SMART" id="SM00093">
    <property type="entry name" value="SERPIN"/>
    <property type="match status" value="1"/>
</dbReference>
<proteinExistence type="evidence at transcript level"/>
<protein>
    <submittedName>
        <fullName evidence="7">Serpin</fullName>
    </submittedName>
</protein>
<dbReference type="GO" id="GO:0004867">
    <property type="term" value="F:serine-type endopeptidase inhibitor activity"/>
    <property type="evidence" value="ECO:0007669"/>
    <property type="project" value="UniProtKB-KW"/>
</dbReference>
<keyword evidence="2" id="KW-0646">Protease inhibitor</keyword>
<dbReference type="Gene3D" id="3.30.497.10">
    <property type="entry name" value="Antithrombin, subunit I, domain 2"/>
    <property type="match status" value="1"/>
</dbReference>
<evidence type="ECO:0000256" key="2">
    <source>
        <dbReference type="ARBA" id="ARBA00022690"/>
    </source>
</evidence>
<reference evidence="7" key="1">
    <citation type="submission" date="2008-10" db="EMBL/GenBank/DDBJ databases">
        <title>Molecular Cloning, Expression and Inhibition Characterization of a Serpin from Sphenophorus levis.</title>
        <authorList>
            <person name="Tomie P.I.L."/>
            <person name="Fonseca F.P.P."/>
            <person name="Juliano L."/>
            <person name="Puzer L."/>
            <person name="Henrique-Silva F."/>
        </authorList>
    </citation>
    <scope>NUCLEOTIDE SEQUENCE</scope>
</reference>
<dbReference type="GO" id="GO:0005615">
    <property type="term" value="C:extracellular space"/>
    <property type="evidence" value="ECO:0007669"/>
    <property type="project" value="InterPro"/>
</dbReference>
<dbReference type="PANTHER" id="PTHR11461">
    <property type="entry name" value="SERINE PROTEASE INHIBITOR, SERPIN"/>
    <property type="match status" value="1"/>
</dbReference>
<keyword evidence="5" id="KW-0732">Signal</keyword>
<evidence type="ECO:0000259" key="6">
    <source>
        <dbReference type="SMART" id="SM00093"/>
    </source>
</evidence>
<organism evidence="7">
    <name type="scientific">Sphenophorus levis</name>
    <dbReference type="NCBI Taxonomy" id="572107"/>
    <lineage>
        <taxon>Eukaryota</taxon>
        <taxon>Metazoa</taxon>
        <taxon>Ecdysozoa</taxon>
        <taxon>Arthropoda</taxon>
        <taxon>Hexapoda</taxon>
        <taxon>Insecta</taxon>
        <taxon>Pterygota</taxon>
        <taxon>Neoptera</taxon>
        <taxon>Endopterygota</taxon>
        <taxon>Coleoptera</taxon>
        <taxon>Polyphaga</taxon>
        <taxon>Cucujiformia</taxon>
        <taxon>Curculionidae</taxon>
        <taxon>Dryophthorinae</taxon>
        <taxon>Sphenophorus</taxon>
    </lineage>
</organism>
<comment type="similarity">
    <text evidence="1 4">Belongs to the serpin family.</text>
</comment>
<evidence type="ECO:0000256" key="5">
    <source>
        <dbReference type="SAM" id="SignalP"/>
    </source>
</evidence>
<dbReference type="InterPro" id="IPR036186">
    <property type="entry name" value="Serpin_sf"/>
</dbReference>
<feature type="domain" description="Serpin" evidence="6">
    <location>
        <begin position="32"/>
        <end position="388"/>
    </location>
</feature>
<feature type="signal peptide" evidence="5">
    <location>
        <begin position="1"/>
        <end position="16"/>
    </location>
</feature>
<dbReference type="AlphaFoldDB" id="B6ZAZ6"/>